<dbReference type="NCBIfam" id="TIGR01509">
    <property type="entry name" value="HAD-SF-IA-v3"/>
    <property type="match status" value="1"/>
</dbReference>
<dbReference type="Gene3D" id="3.40.50.1000">
    <property type="entry name" value="HAD superfamily/HAD-like"/>
    <property type="match status" value="1"/>
</dbReference>
<comment type="caution">
    <text evidence="2">The sequence shown here is derived from an EMBL/GenBank/DDBJ whole genome shotgun (WGS) entry which is preliminary data.</text>
</comment>
<dbReference type="Pfam" id="PF00702">
    <property type="entry name" value="Hydrolase"/>
    <property type="match status" value="1"/>
</dbReference>
<dbReference type="EMBL" id="JBHSGG010000002">
    <property type="protein sequence ID" value="MFC4726803.1"/>
    <property type="molecule type" value="Genomic_DNA"/>
</dbReference>
<evidence type="ECO:0000313" key="3">
    <source>
        <dbReference type="Proteomes" id="UP001595892"/>
    </source>
</evidence>
<dbReference type="InterPro" id="IPR036412">
    <property type="entry name" value="HAD-like_sf"/>
</dbReference>
<dbReference type="RefSeq" id="WP_377002755.1">
    <property type="nucleotide sequence ID" value="NZ_JBHSGG010000002.1"/>
</dbReference>
<evidence type="ECO:0000256" key="1">
    <source>
        <dbReference type="ARBA" id="ARBA00022801"/>
    </source>
</evidence>
<dbReference type="EC" id="3.1.3.-" evidence="2"/>
<dbReference type="PRINTS" id="PR00413">
    <property type="entry name" value="HADHALOGNASE"/>
</dbReference>
<sequence>MPVAPRAITFDLDDTLWAIAPALAAAEDALHAWMRENAPRTAARFPVEAMRALREHVARTRPELAHDLTAQRLLTLEHALRAAGEPETHAQAAFDAFFRARNRVTLYPDVAGALDRLAQRWPLAALTNGNADIALCGVDPHFRFCLSAREHGAAKPDPGIFLAACERLGCRPDEVLHVGDDVRLDVLAAREAGLSTCWINRHGAAWTLDAPPPDLEFPDLSALADHLMAPRPQGPDA</sequence>
<dbReference type="InterPro" id="IPR006439">
    <property type="entry name" value="HAD-SF_hydro_IA"/>
</dbReference>
<dbReference type="InterPro" id="IPR023214">
    <property type="entry name" value="HAD_sf"/>
</dbReference>
<dbReference type="PANTHER" id="PTHR43316:SF3">
    <property type="entry name" value="HALOACID DEHALOGENASE, TYPE II (AFU_ORTHOLOGUE AFUA_2G07750)-RELATED"/>
    <property type="match status" value="1"/>
</dbReference>
<dbReference type="GO" id="GO:0016787">
    <property type="term" value="F:hydrolase activity"/>
    <property type="evidence" value="ECO:0007669"/>
    <property type="project" value="UniProtKB-KW"/>
</dbReference>
<proteinExistence type="predicted"/>
<evidence type="ECO:0000313" key="2">
    <source>
        <dbReference type="EMBL" id="MFC4726803.1"/>
    </source>
</evidence>
<dbReference type="SFLD" id="SFLDS00003">
    <property type="entry name" value="Haloacid_Dehalogenase"/>
    <property type="match status" value="1"/>
</dbReference>
<dbReference type="InterPro" id="IPR051540">
    <property type="entry name" value="S-2-haloacid_dehalogenase"/>
</dbReference>
<dbReference type="PANTHER" id="PTHR43316">
    <property type="entry name" value="HYDROLASE, HALOACID DELAHOGENASE-RELATED"/>
    <property type="match status" value="1"/>
</dbReference>
<dbReference type="Gene3D" id="1.20.120.1600">
    <property type="match status" value="1"/>
</dbReference>
<accession>A0ABV9NIE9</accession>
<dbReference type="SUPFAM" id="SSF56784">
    <property type="entry name" value="HAD-like"/>
    <property type="match status" value="1"/>
</dbReference>
<name>A0ABV9NIE9_9GAMM</name>
<protein>
    <submittedName>
        <fullName evidence="2">HAD family hydrolase</fullName>
        <ecNumber evidence="2">3.1.3.-</ecNumber>
    </submittedName>
</protein>
<keyword evidence="1 2" id="KW-0378">Hydrolase</keyword>
<keyword evidence="3" id="KW-1185">Reference proteome</keyword>
<reference evidence="3" key="1">
    <citation type="journal article" date="2019" name="Int. J. Syst. Evol. Microbiol.">
        <title>The Global Catalogue of Microorganisms (GCM) 10K type strain sequencing project: providing services to taxonomists for standard genome sequencing and annotation.</title>
        <authorList>
            <consortium name="The Broad Institute Genomics Platform"/>
            <consortium name="The Broad Institute Genome Sequencing Center for Infectious Disease"/>
            <person name="Wu L."/>
            <person name="Ma J."/>
        </authorList>
    </citation>
    <scope>NUCLEOTIDE SEQUENCE [LARGE SCALE GENOMIC DNA]</scope>
    <source>
        <strain evidence="3">CGMCC 1.13574</strain>
    </source>
</reference>
<dbReference type="SFLD" id="SFLDG01129">
    <property type="entry name" value="C1.5:_HAD__Beta-PGM__Phosphata"/>
    <property type="match status" value="1"/>
</dbReference>
<dbReference type="Proteomes" id="UP001595892">
    <property type="component" value="Unassembled WGS sequence"/>
</dbReference>
<organism evidence="2 3">
    <name type="scientific">Coralloluteibacterium thermophilum</name>
    <dbReference type="NCBI Taxonomy" id="2707049"/>
    <lineage>
        <taxon>Bacteria</taxon>
        <taxon>Pseudomonadati</taxon>
        <taxon>Pseudomonadota</taxon>
        <taxon>Gammaproteobacteria</taxon>
        <taxon>Lysobacterales</taxon>
        <taxon>Lysobacteraceae</taxon>
        <taxon>Coralloluteibacterium</taxon>
    </lineage>
</organism>
<gene>
    <name evidence="2" type="ORF">ACFO3Q_01240</name>
</gene>
<dbReference type="NCBIfam" id="TIGR01549">
    <property type="entry name" value="HAD-SF-IA-v1"/>
    <property type="match status" value="1"/>
</dbReference>